<reference evidence="4 5" key="1">
    <citation type="journal article" date="2019" name="Int. J. Syst. Evol. Microbiol.">
        <title>The Global Catalogue of Microorganisms (GCM) 10K type strain sequencing project: providing services to taxonomists for standard genome sequencing and annotation.</title>
        <authorList>
            <consortium name="The Broad Institute Genomics Platform"/>
            <consortium name="The Broad Institute Genome Sequencing Center for Infectious Disease"/>
            <person name="Wu L."/>
            <person name="Ma J."/>
        </authorList>
    </citation>
    <scope>NUCLEOTIDE SEQUENCE [LARGE SCALE GENOMIC DNA]</scope>
    <source>
        <strain evidence="4 5">JCM 16373</strain>
    </source>
</reference>
<dbReference type="EMBL" id="BAAARJ010000016">
    <property type="protein sequence ID" value="GAA2626741.1"/>
    <property type="molecule type" value="Genomic_DNA"/>
</dbReference>
<evidence type="ECO:0000313" key="4">
    <source>
        <dbReference type="EMBL" id="GAA2626741.1"/>
    </source>
</evidence>
<dbReference type="Proteomes" id="UP001501447">
    <property type="component" value="Unassembled WGS sequence"/>
</dbReference>
<evidence type="ECO:0000256" key="2">
    <source>
        <dbReference type="ARBA" id="ARBA00022679"/>
    </source>
</evidence>
<accession>A0ABN3QHL2</accession>
<evidence type="ECO:0000313" key="5">
    <source>
        <dbReference type="Proteomes" id="UP001501447"/>
    </source>
</evidence>
<comment type="similarity">
    <text evidence="1">Belongs to the P-Pant transferase superfamily. Gsp/Sfp/HetI/AcpT family.</text>
</comment>
<keyword evidence="5" id="KW-1185">Reference proteome</keyword>
<dbReference type="RefSeq" id="WP_344568326.1">
    <property type="nucleotide sequence ID" value="NZ_BAAARJ010000016.1"/>
</dbReference>
<keyword evidence="2 4" id="KW-0808">Transferase</keyword>
<gene>
    <name evidence="4" type="ORF">GCM10009863_47010</name>
</gene>
<dbReference type="InterPro" id="IPR037143">
    <property type="entry name" value="4-PPantetheinyl_Trfase_dom_sf"/>
</dbReference>
<organism evidence="4 5">
    <name type="scientific">Streptomyces axinellae</name>
    <dbReference type="NCBI Taxonomy" id="552788"/>
    <lineage>
        <taxon>Bacteria</taxon>
        <taxon>Bacillati</taxon>
        <taxon>Actinomycetota</taxon>
        <taxon>Actinomycetes</taxon>
        <taxon>Kitasatosporales</taxon>
        <taxon>Streptomycetaceae</taxon>
        <taxon>Streptomyces</taxon>
    </lineage>
</organism>
<dbReference type="GO" id="GO:0016740">
    <property type="term" value="F:transferase activity"/>
    <property type="evidence" value="ECO:0007669"/>
    <property type="project" value="UniProtKB-KW"/>
</dbReference>
<evidence type="ECO:0000256" key="1">
    <source>
        <dbReference type="ARBA" id="ARBA00010990"/>
    </source>
</evidence>
<dbReference type="PANTHER" id="PTHR12215:SF10">
    <property type="entry name" value="L-AMINOADIPATE-SEMIALDEHYDE DEHYDROGENASE-PHOSPHOPANTETHEINYL TRANSFERASE"/>
    <property type="match status" value="1"/>
</dbReference>
<dbReference type="InterPro" id="IPR050559">
    <property type="entry name" value="P-Pant_transferase_sf"/>
</dbReference>
<dbReference type="PANTHER" id="PTHR12215">
    <property type="entry name" value="PHOSPHOPANTETHEINE TRANSFERASE"/>
    <property type="match status" value="1"/>
</dbReference>
<proteinExistence type="inferred from homology"/>
<name>A0ABN3QHL2_9ACTN</name>
<evidence type="ECO:0000259" key="3">
    <source>
        <dbReference type="Pfam" id="PF01648"/>
    </source>
</evidence>
<dbReference type="SUPFAM" id="SSF56214">
    <property type="entry name" value="4'-phosphopantetheinyl transferase"/>
    <property type="match status" value="2"/>
</dbReference>
<sequence length="233" mass="24480">MTTAASGTTDPDPTRCPAVHVVRVSEHAADARKPGALEQLSVEERERAAVFMHEADRDRYLVAHLALRRELGVLLGVAPGEVRLGRADCPVCGGPHGRPGVPGDPLHFSLSHAGDLVLLAFAAVPVGVDVEEHPSLRSATETLGALHPREQSELRAVADAELPAAFARCWTRKEAYLKGTGSGLGEDPSVTYVSALGEPAAVPGWRLTDLPVPTGYAAASALRLTLSGEAPTR</sequence>
<dbReference type="InterPro" id="IPR008278">
    <property type="entry name" value="4-PPantetheinyl_Trfase_dom"/>
</dbReference>
<feature type="domain" description="4'-phosphopantetheinyl transferase" evidence="3">
    <location>
        <begin position="125"/>
        <end position="188"/>
    </location>
</feature>
<protein>
    <submittedName>
        <fullName evidence="4">4'-phosphopantetheinyl transferase superfamily protein</fullName>
    </submittedName>
</protein>
<dbReference type="Pfam" id="PF01648">
    <property type="entry name" value="ACPS"/>
    <property type="match status" value="1"/>
</dbReference>
<dbReference type="Gene3D" id="3.90.470.20">
    <property type="entry name" value="4'-phosphopantetheinyl transferase domain"/>
    <property type="match status" value="1"/>
</dbReference>
<comment type="caution">
    <text evidence="4">The sequence shown here is derived from an EMBL/GenBank/DDBJ whole genome shotgun (WGS) entry which is preliminary data.</text>
</comment>